<evidence type="ECO:0000313" key="2">
    <source>
        <dbReference type="EMBL" id="MBN8233192.1"/>
    </source>
</evidence>
<feature type="compositionally biased region" description="Basic residues" evidence="1">
    <location>
        <begin position="25"/>
        <end position="53"/>
    </location>
</feature>
<evidence type="ECO:0000313" key="3">
    <source>
        <dbReference type="Proteomes" id="UP000664052"/>
    </source>
</evidence>
<organism evidence="2 3">
    <name type="scientific">Corallococcus macrosporus</name>
    <dbReference type="NCBI Taxonomy" id="35"/>
    <lineage>
        <taxon>Bacteria</taxon>
        <taxon>Pseudomonadati</taxon>
        <taxon>Myxococcota</taxon>
        <taxon>Myxococcia</taxon>
        <taxon>Myxococcales</taxon>
        <taxon>Cystobacterineae</taxon>
        <taxon>Myxococcaceae</taxon>
        <taxon>Corallococcus</taxon>
    </lineage>
</organism>
<dbReference type="EMBL" id="JAFIMU010000017">
    <property type="protein sequence ID" value="MBN8233192.1"/>
    <property type="molecule type" value="Genomic_DNA"/>
</dbReference>
<feature type="region of interest" description="Disordered" evidence="1">
    <location>
        <begin position="25"/>
        <end position="64"/>
    </location>
</feature>
<protein>
    <submittedName>
        <fullName evidence="2">Uncharacterized protein</fullName>
    </submittedName>
</protein>
<sequence>MLNLTHILNALTEEQMDRVLEFKAGGKHSHGHCGSKSSKKSHSKSCSKSKSKSKSCSWKSGLIK</sequence>
<comment type="caution">
    <text evidence="2">The sequence shown here is derived from an EMBL/GenBank/DDBJ whole genome shotgun (WGS) entry which is preliminary data.</text>
</comment>
<accession>A0ABS3DPC4</accession>
<gene>
    <name evidence="2" type="ORF">JYK02_37330</name>
</gene>
<dbReference type="RefSeq" id="WP_207057726.1">
    <property type="nucleotide sequence ID" value="NZ_JAFIMU010000017.1"/>
</dbReference>
<name>A0ABS3DPC4_9BACT</name>
<evidence type="ECO:0000256" key="1">
    <source>
        <dbReference type="SAM" id="MobiDB-lite"/>
    </source>
</evidence>
<reference evidence="2 3" key="1">
    <citation type="submission" date="2021-02" db="EMBL/GenBank/DDBJ databases">
        <title>De Novo genome assembly of isolated myxobacteria.</title>
        <authorList>
            <person name="Stevens D.C."/>
        </authorList>
    </citation>
    <scope>NUCLEOTIDE SEQUENCE [LARGE SCALE GENOMIC DNA]</scope>
    <source>
        <strain evidence="2 3">ATCC 29039</strain>
    </source>
</reference>
<feature type="compositionally biased region" description="Low complexity" evidence="1">
    <location>
        <begin position="54"/>
        <end position="64"/>
    </location>
</feature>
<keyword evidence="3" id="KW-1185">Reference proteome</keyword>
<proteinExistence type="predicted"/>
<dbReference type="Proteomes" id="UP000664052">
    <property type="component" value="Unassembled WGS sequence"/>
</dbReference>